<dbReference type="GO" id="GO:0019808">
    <property type="term" value="F:polyamine binding"/>
    <property type="evidence" value="ECO:0007669"/>
    <property type="project" value="InterPro"/>
</dbReference>
<sequence>MTFSVTTRRSTLKLLAAGTGMLAAPGLIRSASAQSKVVNITTYDKFVPQSFIDQFQKDTGIEVRIRLTDDQGKQYNLLSAEGATPSTDIVTVTGHRLSQFISSNLLSPLDTGRLKNWDKLASAYKGAKQLTIDGSVYGLPLLAGFEGLARNTDYTKPSDTWGTMFDDEYKGLTSYIITDFLSLTMLYQGNDGDYVTYEGKKDVAQAATNKARDFLIANKDKVRKYYDAGSEVQQMFLNEDVYIAQAWSGPTAKLIMEGHPIELSVPKEGTYGFLYSFNVVKNAPNADAAYTFLDAILSSPEIGASMVRQSGFASAFDGVDKILNDRERAAMALPQEQVERIKFFSSINRAMKNELIDRAAAEIKAA</sequence>
<dbReference type="GO" id="GO:0015846">
    <property type="term" value="P:polyamine transport"/>
    <property type="evidence" value="ECO:0007669"/>
    <property type="project" value="InterPro"/>
</dbReference>
<keyword evidence="4" id="KW-0574">Periplasm</keyword>
<name>A0AAF0KFQ6_9HYPH</name>
<evidence type="ECO:0000256" key="2">
    <source>
        <dbReference type="ARBA" id="ARBA00022448"/>
    </source>
</evidence>
<protein>
    <submittedName>
        <fullName evidence="5">Extracellular solute-binding protein</fullName>
    </submittedName>
</protein>
<organism evidence="5 6">
    <name type="scientific">Agrobacterium larrymoorei</name>
    <dbReference type="NCBI Taxonomy" id="160699"/>
    <lineage>
        <taxon>Bacteria</taxon>
        <taxon>Pseudomonadati</taxon>
        <taxon>Pseudomonadota</taxon>
        <taxon>Alphaproteobacteria</taxon>
        <taxon>Hyphomicrobiales</taxon>
        <taxon>Rhizobiaceae</taxon>
        <taxon>Rhizobium/Agrobacterium group</taxon>
        <taxon>Agrobacterium</taxon>
    </lineage>
</organism>
<dbReference type="InterPro" id="IPR001188">
    <property type="entry name" value="Sperm_putr-bd"/>
</dbReference>
<proteinExistence type="predicted"/>
<evidence type="ECO:0000313" key="5">
    <source>
        <dbReference type="EMBL" id="WHA43765.1"/>
    </source>
</evidence>
<dbReference type="Proteomes" id="UP000298664">
    <property type="component" value="Chromosome Linear"/>
</dbReference>
<dbReference type="InterPro" id="IPR006059">
    <property type="entry name" value="SBP"/>
</dbReference>
<reference evidence="5" key="1">
    <citation type="submission" date="2023-05" db="EMBL/GenBank/DDBJ databases">
        <title>Complete genome sequence of Agrobacterium larrymoorei CFBP5477.</title>
        <authorList>
            <person name="Yen H.-C."/>
            <person name="Chou L."/>
            <person name="Lin Y.-C."/>
            <person name="Lai E.-M."/>
            <person name="Kuo C.-H."/>
        </authorList>
    </citation>
    <scope>NUCLEOTIDE SEQUENCE</scope>
    <source>
        <strain evidence="5">CFBP5477</strain>
    </source>
</reference>
<accession>A0AAF0KFQ6</accession>
<dbReference type="CDD" id="cd13523">
    <property type="entry name" value="PBP2_polyamines"/>
    <property type="match status" value="1"/>
</dbReference>
<dbReference type="SUPFAM" id="SSF53850">
    <property type="entry name" value="Periplasmic binding protein-like II"/>
    <property type="match status" value="1"/>
</dbReference>
<dbReference type="GO" id="GO:0042597">
    <property type="term" value="C:periplasmic space"/>
    <property type="evidence" value="ECO:0007669"/>
    <property type="project" value="UniProtKB-SubCell"/>
</dbReference>
<keyword evidence="3" id="KW-0732">Signal</keyword>
<dbReference type="RefSeq" id="WP_137395461.1">
    <property type="nucleotide sequence ID" value="NZ_CP124734.1"/>
</dbReference>
<evidence type="ECO:0000256" key="4">
    <source>
        <dbReference type="ARBA" id="ARBA00022764"/>
    </source>
</evidence>
<comment type="subcellular location">
    <subcellularLocation>
        <location evidence="1">Periplasm</location>
    </subcellularLocation>
</comment>
<gene>
    <name evidence="5" type="ORF">CFBP5477_021355</name>
</gene>
<dbReference type="Pfam" id="PF13416">
    <property type="entry name" value="SBP_bac_8"/>
    <property type="match status" value="1"/>
</dbReference>
<evidence type="ECO:0000313" key="6">
    <source>
        <dbReference type="Proteomes" id="UP000298664"/>
    </source>
</evidence>
<evidence type="ECO:0000256" key="3">
    <source>
        <dbReference type="ARBA" id="ARBA00022729"/>
    </source>
</evidence>
<dbReference type="PRINTS" id="PR00909">
    <property type="entry name" value="SPERMDNBNDNG"/>
</dbReference>
<evidence type="ECO:0000256" key="1">
    <source>
        <dbReference type="ARBA" id="ARBA00004418"/>
    </source>
</evidence>
<dbReference type="PANTHER" id="PTHR30222:SF17">
    <property type="entry name" value="SPERMIDINE_PUTRESCINE-BINDING PERIPLASMIC PROTEIN"/>
    <property type="match status" value="1"/>
</dbReference>
<dbReference type="AlphaFoldDB" id="A0AAF0KFQ6"/>
<dbReference type="PANTHER" id="PTHR30222">
    <property type="entry name" value="SPERMIDINE/PUTRESCINE-BINDING PERIPLASMIC PROTEIN"/>
    <property type="match status" value="1"/>
</dbReference>
<dbReference type="InterPro" id="IPR006311">
    <property type="entry name" value="TAT_signal"/>
</dbReference>
<dbReference type="PROSITE" id="PS51318">
    <property type="entry name" value="TAT"/>
    <property type="match status" value="1"/>
</dbReference>
<dbReference type="Gene3D" id="3.40.190.10">
    <property type="entry name" value="Periplasmic binding protein-like II"/>
    <property type="match status" value="2"/>
</dbReference>
<dbReference type="EMBL" id="CP124734">
    <property type="protein sequence ID" value="WHA43765.1"/>
    <property type="molecule type" value="Genomic_DNA"/>
</dbReference>
<keyword evidence="2" id="KW-0813">Transport</keyword>